<evidence type="ECO:0000256" key="1">
    <source>
        <dbReference type="SAM" id="Phobius"/>
    </source>
</evidence>
<keyword evidence="1" id="KW-0472">Membrane</keyword>
<sequence length="58" mass="6824">MQKLSLFFCGILTVLWASLAIRAYWQQQTQQLPVLLVLFVASLMLTFGIRLYYSNRIR</sequence>
<dbReference type="RefSeq" id="WP_004156514.1">
    <property type="nucleotide sequence ID" value="NZ_AAWS01000028.1"/>
</dbReference>
<keyword evidence="1" id="KW-0812">Transmembrane</keyword>
<evidence type="ECO:0000313" key="3">
    <source>
        <dbReference type="Proteomes" id="UP000004095"/>
    </source>
</evidence>
<protein>
    <submittedName>
        <fullName evidence="2">Uncharacterized protein</fullName>
    </submittedName>
</protein>
<comment type="caution">
    <text evidence="2">The sequence shown here is derived from an EMBL/GenBank/DDBJ whole genome shotgun (WGS) entry which is preliminary data.</text>
</comment>
<feature type="transmembrane region" description="Helical" evidence="1">
    <location>
        <begin position="30"/>
        <end position="53"/>
    </location>
</feature>
<dbReference type="Proteomes" id="UP000004095">
    <property type="component" value="Unassembled WGS sequence"/>
</dbReference>
<gene>
    <name evidence="2" type="ORF">M23134_03588</name>
</gene>
<evidence type="ECO:0000313" key="2">
    <source>
        <dbReference type="EMBL" id="EAY26937.1"/>
    </source>
</evidence>
<keyword evidence="1" id="KW-1133">Transmembrane helix</keyword>
<dbReference type="EMBL" id="AAWS01000028">
    <property type="protein sequence ID" value="EAY26937.1"/>
    <property type="molecule type" value="Genomic_DNA"/>
</dbReference>
<dbReference type="AlphaFoldDB" id="A1ZRN2"/>
<name>A1ZRN2_MICM2</name>
<reference evidence="2 3" key="1">
    <citation type="submission" date="2007-01" db="EMBL/GenBank/DDBJ databases">
        <authorList>
            <person name="Haygood M."/>
            <person name="Podell S."/>
            <person name="Anderson C."/>
            <person name="Hopkinson B."/>
            <person name="Roe K."/>
            <person name="Barbeau K."/>
            <person name="Gaasterland T."/>
            <person name="Ferriera S."/>
            <person name="Johnson J."/>
            <person name="Kravitz S."/>
            <person name="Beeson K."/>
            <person name="Sutton G."/>
            <person name="Rogers Y.-H."/>
            <person name="Friedman R."/>
            <person name="Frazier M."/>
            <person name="Venter J.C."/>
        </authorList>
    </citation>
    <scope>NUCLEOTIDE SEQUENCE [LARGE SCALE GENOMIC DNA]</scope>
    <source>
        <strain evidence="2 3">ATCC 23134</strain>
    </source>
</reference>
<organism evidence="2 3">
    <name type="scientific">Microscilla marina ATCC 23134</name>
    <dbReference type="NCBI Taxonomy" id="313606"/>
    <lineage>
        <taxon>Bacteria</taxon>
        <taxon>Pseudomonadati</taxon>
        <taxon>Bacteroidota</taxon>
        <taxon>Cytophagia</taxon>
        <taxon>Cytophagales</taxon>
        <taxon>Microscillaceae</taxon>
        <taxon>Microscilla</taxon>
    </lineage>
</organism>
<accession>A1ZRN2</accession>
<keyword evidence="3" id="KW-1185">Reference proteome</keyword>
<proteinExistence type="predicted"/>